<protein>
    <recommendedName>
        <fullName evidence="1">Transposase IS110-like N-terminal domain-containing protein</fullName>
    </recommendedName>
</protein>
<accession>A0A223E6X8</accession>
<dbReference type="PANTHER" id="PTHR33055">
    <property type="entry name" value="TRANSPOSASE FOR INSERTION SEQUENCE ELEMENT IS1111A"/>
    <property type="match status" value="1"/>
</dbReference>
<name>A0A223E6X8_9BACI</name>
<dbReference type="KEGG" id="apak:AP3564_12625"/>
<proteinExistence type="predicted"/>
<sequence>MFKPQISSLQECSYLVLKKTHVILGCEPTGHYWFNLAYYARAKEIPFVVVNPMYVKKAKELDDNSPAKTDTKDAYVIAQMIKDGRYAVPSLQEGVYAELREDLKIRDQLVQ</sequence>
<dbReference type="InterPro" id="IPR047650">
    <property type="entry name" value="Transpos_IS110"/>
</dbReference>
<organism evidence="2 3">
    <name type="scientific">Aeribacillus pallidus</name>
    <dbReference type="NCBI Taxonomy" id="33936"/>
    <lineage>
        <taxon>Bacteria</taxon>
        <taxon>Bacillati</taxon>
        <taxon>Bacillota</taxon>
        <taxon>Bacilli</taxon>
        <taxon>Bacillales</taxon>
        <taxon>Bacillaceae</taxon>
        <taxon>Aeribacillus</taxon>
    </lineage>
</organism>
<dbReference type="InterPro" id="IPR002525">
    <property type="entry name" value="Transp_IS110-like_N"/>
</dbReference>
<evidence type="ECO:0000259" key="1">
    <source>
        <dbReference type="Pfam" id="PF01548"/>
    </source>
</evidence>
<dbReference type="EMBL" id="CP017703">
    <property type="protein sequence ID" value="ASS90951.1"/>
    <property type="molecule type" value="Genomic_DNA"/>
</dbReference>
<dbReference type="Pfam" id="PF01548">
    <property type="entry name" value="DEDD_Tnp_IS110"/>
    <property type="match status" value="1"/>
</dbReference>
<feature type="domain" description="Transposase IS110-like N-terminal" evidence="1">
    <location>
        <begin position="15"/>
        <end position="111"/>
    </location>
</feature>
<dbReference type="GO" id="GO:0003677">
    <property type="term" value="F:DNA binding"/>
    <property type="evidence" value="ECO:0007669"/>
    <property type="project" value="InterPro"/>
</dbReference>
<evidence type="ECO:0000313" key="3">
    <source>
        <dbReference type="Proteomes" id="UP000214606"/>
    </source>
</evidence>
<evidence type="ECO:0000313" key="2">
    <source>
        <dbReference type="EMBL" id="ASS90951.1"/>
    </source>
</evidence>
<dbReference type="GO" id="GO:0006313">
    <property type="term" value="P:DNA transposition"/>
    <property type="evidence" value="ECO:0007669"/>
    <property type="project" value="InterPro"/>
</dbReference>
<dbReference type="GO" id="GO:0004803">
    <property type="term" value="F:transposase activity"/>
    <property type="evidence" value="ECO:0007669"/>
    <property type="project" value="InterPro"/>
</dbReference>
<gene>
    <name evidence="2" type="ORF">AP3564_12625</name>
</gene>
<dbReference type="RefSeq" id="WP_094245639.1">
    <property type="nucleotide sequence ID" value="NZ_CP017703.1"/>
</dbReference>
<dbReference type="AlphaFoldDB" id="A0A223E6X8"/>
<reference evidence="2 3" key="1">
    <citation type="submission" date="2016-10" db="EMBL/GenBank/DDBJ databases">
        <title>The whole genome sequencing and assembly of Aeribacillus pallidus KCTC3564 strain.</title>
        <authorList>
            <person name="Lee Y.-J."/>
            <person name="Park M.-K."/>
            <person name="Yi H."/>
            <person name="Bahn Y.-S."/>
            <person name="Kim J.F."/>
            <person name="Lee D.-W."/>
        </authorList>
    </citation>
    <scope>NUCLEOTIDE SEQUENCE [LARGE SCALE GENOMIC DNA]</scope>
    <source>
        <strain evidence="2 3">KCTC3564</strain>
    </source>
</reference>
<dbReference type="PANTHER" id="PTHR33055:SF13">
    <property type="entry name" value="TRANSPOSASE"/>
    <property type="match status" value="1"/>
</dbReference>
<dbReference type="Proteomes" id="UP000214606">
    <property type="component" value="Chromosome"/>
</dbReference>